<proteinExistence type="predicted"/>
<gene>
    <name evidence="2" type="ORF">Aud_008918</name>
</gene>
<name>A0A8E0QY26_9EURO</name>
<accession>A0A8E0QY26</accession>
<evidence type="ECO:0000313" key="2">
    <source>
        <dbReference type="EMBL" id="GIC92452.1"/>
    </source>
</evidence>
<dbReference type="RefSeq" id="XP_043149718.1">
    <property type="nucleotide sequence ID" value="XM_043293783.1"/>
</dbReference>
<dbReference type="PANTHER" id="PTHR43162:SF1">
    <property type="entry name" value="PRESTALK A DIFFERENTIATION PROTEIN A"/>
    <property type="match status" value="1"/>
</dbReference>
<sequence length="317" mass="34080">MSTPTVIVFGPTGGVGSAAALSAHERNAKVILAMRDTTKSIPNLTSEQESSGNFERVQADLTSPESIHNAVTKTGAKHAFIYVAFGTTDALRASIEALKGAGIETVVLLSSISINAHGDVDAVPPTDFIAFSHAQVEVNLRDVFGEDGYVAIRPAFFASNSMWWRSEVLKGEVKLAYPEARFDFIAPEDIGRVAGVFLAKGLPAGEDGGKKNIVGLVGPEKMSLREAVGVIGNVVGKEAKVTKVDEQEALQVMMTENGVPEPIAKTVLVQFRQQEESGGFFNIPGYEEASGNVQRYTGRPSLRFHEWVDLNKEKFLA</sequence>
<dbReference type="SUPFAM" id="SSF51735">
    <property type="entry name" value="NAD(P)-binding Rossmann-fold domains"/>
    <property type="match status" value="1"/>
</dbReference>
<evidence type="ECO:0000313" key="3">
    <source>
        <dbReference type="Proteomes" id="UP000036893"/>
    </source>
</evidence>
<dbReference type="Proteomes" id="UP000036893">
    <property type="component" value="Unassembled WGS sequence"/>
</dbReference>
<organism evidence="2 3">
    <name type="scientific">Aspergillus udagawae</name>
    <dbReference type="NCBI Taxonomy" id="91492"/>
    <lineage>
        <taxon>Eukaryota</taxon>
        <taxon>Fungi</taxon>
        <taxon>Dikarya</taxon>
        <taxon>Ascomycota</taxon>
        <taxon>Pezizomycotina</taxon>
        <taxon>Eurotiomycetes</taxon>
        <taxon>Eurotiomycetidae</taxon>
        <taxon>Eurotiales</taxon>
        <taxon>Aspergillaceae</taxon>
        <taxon>Aspergillus</taxon>
        <taxon>Aspergillus subgen. Fumigati</taxon>
    </lineage>
</organism>
<evidence type="ECO:0000259" key="1">
    <source>
        <dbReference type="Pfam" id="PF05368"/>
    </source>
</evidence>
<dbReference type="EMBL" id="BBXM02000007">
    <property type="protein sequence ID" value="GIC92452.1"/>
    <property type="molecule type" value="Genomic_DNA"/>
</dbReference>
<dbReference type="PANTHER" id="PTHR43162">
    <property type="match status" value="1"/>
</dbReference>
<dbReference type="InterPro" id="IPR036291">
    <property type="entry name" value="NAD(P)-bd_dom_sf"/>
</dbReference>
<dbReference type="InterPro" id="IPR008030">
    <property type="entry name" value="NmrA-like"/>
</dbReference>
<reference evidence="2" key="1">
    <citation type="journal article" date="2015" name="Genome Announc.">
        <title>Draft Genome Sequence of the Pathogenic Filamentous Fungus Aspergillus udagawae Strain IFM 46973T.</title>
        <authorList>
            <person name="Kusuya Y."/>
            <person name="Takahashi-Nakaguchi A."/>
            <person name="Takahashi H."/>
            <person name="Yaguchi T."/>
        </authorList>
    </citation>
    <scope>NUCLEOTIDE SEQUENCE</scope>
    <source>
        <strain evidence="2">IFM 46973</strain>
    </source>
</reference>
<feature type="domain" description="NmrA-like" evidence="1">
    <location>
        <begin position="4"/>
        <end position="278"/>
    </location>
</feature>
<dbReference type="GeneID" id="66996395"/>
<dbReference type="FunFam" id="3.40.50.720:FF:000982">
    <property type="entry name" value="NmrA-like family protein (AFU_orthologue AFUA_8G01860)"/>
    <property type="match status" value="1"/>
</dbReference>
<protein>
    <recommendedName>
        <fullName evidence="1">NmrA-like domain-containing protein</fullName>
    </recommendedName>
</protein>
<dbReference type="InterPro" id="IPR051604">
    <property type="entry name" value="Ergot_Alk_Oxidoreductase"/>
</dbReference>
<dbReference type="Gene3D" id="3.40.50.720">
    <property type="entry name" value="NAD(P)-binding Rossmann-like Domain"/>
    <property type="match status" value="1"/>
</dbReference>
<reference evidence="2" key="2">
    <citation type="submission" date="2021-01" db="EMBL/GenBank/DDBJ databases">
        <title>Pan-genome distribution and transcriptional activeness of fungal secondary metabolism genes in Aspergillus section Fumigati.</title>
        <authorList>
            <person name="Takahashi H."/>
            <person name="Umemura M."/>
            <person name="Ninomiya A."/>
            <person name="Kusuya Y."/>
            <person name="Urayama S."/>
            <person name="Shimizu M."/>
            <person name="Watanabe A."/>
            <person name="Kamei K."/>
            <person name="Yaguchi T."/>
            <person name="Hagiwara D."/>
        </authorList>
    </citation>
    <scope>NUCLEOTIDE SEQUENCE</scope>
    <source>
        <strain evidence="2">IFM 46973</strain>
    </source>
</reference>
<dbReference type="Pfam" id="PF05368">
    <property type="entry name" value="NmrA"/>
    <property type="match status" value="1"/>
</dbReference>
<comment type="caution">
    <text evidence="2">The sequence shown here is derived from an EMBL/GenBank/DDBJ whole genome shotgun (WGS) entry which is preliminary data.</text>
</comment>
<dbReference type="AlphaFoldDB" id="A0A8E0QY26"/>